<dbReference type="Gene3D" id="2.120.10.80">
    <property type="entry name" value="Kelch-type beta propeller"/>
    <property type="match status" value="1"/>
</dbReference>
<protein>
    <submittedName>
        <fullName evidence="4">Uncharacterized protein</fullName>
    </submittedName>
</protein>
<feature type="compositionally biased region" description="Basic and acidic residues" evidence="1">
    <location>
        <begin position="815"/>
        <end position="825"/>
    </location>
</feature>
<feature type="compositionally biased region" description="Basic and acidic residues" evidence="1">
    <location>
        <begin position="630"/>
        <end position="641"/>
    </location>
</feature>
<feature type="region of interest" description="Disordered" evidence="1">
    <location>
        <begin position="876"/>
        <end position="958"/>
    </location>
</feature>
<dbReference type="AlphaFoldDB" id="W9W201"/>
<dbReference type="InterPro" id="IPR015915">
    <property type="entry name" value="Kelch-typ_b-propeller"/>
</dbReference>
<dbReference type="EMBL" id="AMGW01000004">
    <property type="protein sequence ID" value="EXJ59015.1"/>
    <property type="molecule type" value="Genomic_DNA"/>
</dbReference>
<keyword evidence="2" id="KW-0472">Membrane</keyword>
<keyword evidence="2" id="KW-1133">Transmembrane helix</keyword>
<feature type="compositionally biased region" description="Polar residues" evidence="1">
    <location>
        <begin position="895"/>
        <end position="912"/>
    </location>
</feature>
<keyword evidence="5" id="KW-1185">Reference proteome</keyword>
<keyword evidence="2" id="KW-0812">Transmembrane</keyword>
<feature type="chain" id="PRO_5004934268" evidence="3">
    <location>
        <begin position="22"/>
        <end position="1042"/>
    </location>
</feature>
<feature type="transmembrane region" description="Helical" evidence="2">
    <location>
        <begin position="431"/>
        <end position="454"/>
    </location>
</feature>
<sequence>MLQALVPLSAGLLTLVAPALARPELPYNPTRIVPAQNGSIVYIFSPQPSATHQFALSWLNTSETVNSSSPRTAPFETLPFLSESEPRAFLTLPPDDEGFSVLVGDCNDPTQDLELWRFMFDTNFRSGVWSTPALDTDDESLSLNYLSAGFTFSPTNSLDNVSLYIFGGMCPDNKSPDASSWISDAAYSNTMLTFAQGHITNDDRPYTVSLTGARAPPVAEAGLTITPLVPTSSNTSENTVSQQQNFALIGGHTQNAFINMSQLAIFSLPQESWAFVDVTQGKHTVEPRSGHTAILTDDGSKIVVFGGWVGDINTPAQPQLAVLNIAREYGGEGDWAWTAPSLKSSPLDADQGIYGHAATMLSGGVMMVTGGQSIAPSGYQKRRDLSHNISFLNTTSFEWTDVYTNPHFAGSSSNPTSAAPSTSGLKTSEKAGIGAGVGLGVAAAAVVAIVWLLYSRKLRAKRALREKELRELALGAERYHSPLPPGADDPGYSSMRSASWAAAQEATIGSAKNPFPWIPVVMASHNDQQRPTTADSKINSARHAERTGVQMELPSPTRGLRKGVNTRGPPIYHPFNQHPPTGPGAVFRIEEEDERSHSGSLKRAKTPRAATDNWSIGSNPFKDPPAIPEDAPRDEAAVQRKKEVEEWVDDWQSAAESMTVSRSPSKAHSRTYSNLSQSRNAPASREVGGRGSPEKSDRTGSNISEKSMTSIASFQRSVAGTLSRNVSQRSASAGHALFSSPAAAMGRFGFGRQGAAAHDGEAGLSRAPSNRSVSLNFDTTRDISAWDGPDTLAAARSRWAPSAAGEDQSLLNRGDQPRQSEERDYNTLQGSPSKDKYSRAGSLTNTSRRALNLLGSVRRVFTGTGGVDVQDRVAAFESGSGQPSPTKHSQPPEMTETSPQRKLSGGATSFWRSKQGAKDWEDDLPGSSHTGPSSTVRRKPVPGLILDDGDGEPLKDDDWDVETAVQQRLVQVMFTVPKEKLRVVNVDSLSLLSSNRSEVDQDEDKERDQVKRMSSVREGDEDYHDDHADDDTVKGKGKARAL</sequence>
<dbReference type="VEuPathDB" id="FungiDB:A1O7_06446"/>
<feature type="compositionally biased region" description="Polar residues" evidence="1">
    <location>
        <begin position="655"/>
        <end position="681"/>
    </location>
</feature>
<proteinExistence type="predicted"/>
<evidence type="ECO:0000256" key="2">
    <source>
        <dbReference type="SAM" id="Phobius"/>
    </source>
</evidence>
<dbReference type="OrthoDB" id="205993at2759"/>
<organism evidence="4 5">
    <name type="scientific">Cladophialophora yegresii CBS 114405</name>
    <dbReference type="NCBI Taxonomy" id="1182544"/>
    <lineage>
        <taxon>Eukaryota</taxon>
        <taxon>Fungi</taxon>
        <taxon>Dikarya</taxon>
        <taxon>Ascomycota</taxon>
        <taxon>Pezizomycotina</taxon>
        <taxon>Eurotiomycetes</taxon>
        <taxon>Chaetothyriomycetidae</taxon>
        <taxon>Chaetothyriales</taxon>
        <taxon>Herpotrichiellaceae</taxon>
        <taxon>Cladophialophora</taxon>
    </lineage>
</organism>
<feature type="signal peptide" evidence="3">
    <location>
        <begin position="1"/>
        <end position="21"/>
    </location>
</feature>
<keyword evidence="3" id="KW-0732">Signal</keyword>
<feature type="region of interest" description="Disordered" evidence="1">
    <location>
        <begin position="991"/>
        <end position="1042"/>
    </location>
</feature>
<dbReference type="Pfam" id="PF24681">
    <property type="entry name" value="Kelch_KLHDC2_KLHL20_DRC7"/>
    <property type="match status" value="1"/>
</dbReference>
<dbReference type="Proteomes" id="UP000019473">
    <property type="component" value="Unassembled WGS sequence"/>
</dbReference>
<feature type="region of interest" description="Disordered" evidence="1">
    <location>
        <begin position="796"/>
        <end position="843"/>
    </location>
</feature>
<evidence type="ECO:0000313" key="5">
    <source>
        <dbReference type="Proteomes" id="UP000019473"/>
    </source>
</evidence>
<feature type="region of interest" description="Disordered" evidence="1">
    <location>
        <begin position="655"/>
        <end position="707"/>
    </location>
</feature>
<name>W9W201_9EURO</name>
<feature type="compositionally biased region" description="Polar residues" evidence="1">
    <location>
        <begin position="879"/>
        <end position="889"/>
    </location>
</feature>
<dbReference type="InterPro" id="IPR011043">
    <property type="entry name" value="Gal_Oxase/kelch_b-propeller"/>
</dbReference>
<evidence type="ECO:0000256" key="3">
    <source>
        <dbReference type="SAM" id="SignalP"/>
    </source>
</evidence>
<evidence type="ECO:0000256" key="1">
    <source>
        <dbReference type="SAM" id="MobiDB-lite"/>
    </source>
</evidence>
<dbReference type="HOGENOM" id="CLU_002057_0_0_1"/>
<dbReference type="STRING" id="1182544.W9W201"/>
<feature type="compositionally biased region" description="Basic and acidic residues" evidence="1">
    <location>
        <begin position="1004"/>
        <end position="1034"/>
    </location>
</feature>
<feature type="compositionally biased region" description="Acidic residues" evidence="1">
    <location>
        <begin position="947"/>
        <end position="958"/>
    </location>
</feature>
<dbReference type="GeneID" id="19181023"/>
<gene>
    <name evidence="4" type="ORF">A1O7_06446</name>
</gene>
<dbReference type="eggNOG" id="ENOG502SE7D">
    <property type="taxonomic scope" value="Eukaryota"/>
</dbReference>
<evidence type="ECO:0000313" key="4">
    <source>
        <dbReference type="EMBL" id="EXJ59015.1"/>
    </source>
</evidence>
<reference evidence="4 5" key="1">
    <citation type="submission" date="2013-03" db="EMBL/GenBank/DDBJ databases">
        <title>The Genome Sequence of Cladophialophora yegresii CBS 114405.</title>
        <authorList>
            <consortium name="The Broad Institute Genomics Platform"/>
            <person name="Cuomo C."/>
            <person name="de Hoog S."/>
            <person name="Gorbushina A."/>
            <person name="Walker B."/>
            <person name="Young S.K."/>
            <person name="Zeng Q."/>
            <person name="Gargeya S."/>
            <person name="Fitzgerald M."/>
            <person name="Haas B."/>
            <person name="Abouelleil A."/>
            <person name="Allen A.W."/>
            <person name="Alvarado L."/>
            <person name="Arachchi H.M."/>
            <person name="Berlin A.M."/>
            <person name="Chapman S.B."/>
            <person name="Gainer-Dewar J."/>
            <person name="Goldberg J."/>
            <person name="Griggs A."/>
            <person name="Gujja S."/>
            <person name="Hansen M."/>
            <person name="Howarth C."/>
            <person name="Imamovic A."/>
            <person name="Ireland A."/>
            <person name="Larimer J."/>
            <person name="McCowan C."/>
            <person name="Murphy C."/>
            <person name="Pearson M."/>
            <person name="Poon T.W."/>
            <person name="Priest M."/>
            <person name="Roberts A."/>
            <person name="Saif S."/>
            <person name="Shea T."/>
            <person name="Sisk P."/>
            <person name="Sykes S."/>
            <person name="Wortman J."/>
            <person name="Nusbaum C."/>
            <person name="Birren B."/>
        </authorList>
    </citation>
    <scope>NUCLEOTIDE SEQUENCE [LARGE SCALE GENOMIC DNA]</scope>
    <source>
        <strain evidence="4 5">CBS 114405</strain>
    </source>
</reference>
<dbReference type="SUPFAM" id="SSF50965">
    <property type="entry name" value="Galactose oxidase, central domain"/>
    <property type="match status" value="1"/>
</dbReference>
<feature type="region of interest" description="Disordered" evidence="1">
    <location>
        <begin position="591"/>
        <end position="641"/>
    </location>
</feature>
<accession>W9W201</accession>
<comment type="caution">
    <text evidence="4">The sequence shown here is derived from an EMBL/GenBank/DDBJ whole genome shotgun (WGS) entry which is preliminary data.</text>
</comment>
<dbReference type="RefSeq" id="XP_007758638.1">
    <property type="nucleotide sequence ID" value="XM_007760448.1"/>
</dbReference>